<dbReference type="GO" id="GO:0003677">
    <property type="term" value="F:DNA binding"/>
    <property type="evidence" value="ECO:0007669"/>
    <property type="project" value="UniProtKB-KW"/>
</dbReference>
<dbReference type="AlphaFoldDB" id="A0A2T0NCA1"/>
<dbReference type="PRINTS" id="PR00038">
    <property type="entry name" value="HTHLUXR"/>
</dbReference>
<evidence type="ECO:0000313" key="10">
    <source>
        <dbReference type="Proteomes" id="UP000238312"/>
    </source>
</evidence>
<dbReference type="InterPro" id="IPR000792">
    <property type="entry name" value="Tscrpt_reg_LuxR_C"/>
</dbReference>
<dbReference type="Pfam" id="PF00196">
    <property type="entry name" value="GerE"/>
    <property type="match status" value="1"/>
</dbReference>
<evidence type="ECO:0000313" key="9">
    <source>
        <dbReference type="EMBL" id="PRX70573.1"/>
    </source>
</evidence>
<evidence type="ECO:0000259" key="7">
    <source>
        <dbReference type="PROSITE" id="PS50043"/>
    </source>
</evidence>
<feature type="domain" description="Response regulatory" evidence="8">
    <location>
        <begin position="4"/>
        <end position="120"/>
    </location>
</feature>
<keyword evidence="10" id="KW-1185">Reference proteome</keyword>
<dbReference type="PANTHER" id="PTHR43214:SF24">
    <property type="entry name" value="TRANSCRIPTIONAL REGULATORY PROTEIN NARL-RELATED"/>
    <property type="match status" value="1"/>
</dbReference>
<keyword evidence="2" id="KW-0805">Transcription regulation</keyword>
<reference evidence="9 10" key="1">
    <citation type="submission" date="2018-03" db="EMBL/GenBank/DDBJ databases">
        <title>Genomic Encyclopedia of Type Strains, Phase III (KMG-III): the genomes of soil and plant-associated and newly described type strains.</title>
        <authorList>
            <person name="Whitman W."/>
        </authorList>
    </citation>
    <scope>NUCLEOTIDE SEQUENCE [LARGE SCALE GENOMIC DNA]</scope>
    <source>
        <strain evidence="9 10">CGMCC 4.7104</strain>
    </source>
</reference>
<evidence type="ECO:0000256" key="3">
    <source>
        <dbReference type="ARBA" id="ARBA00023125"/>
    </source>
</evidence>
<dbReference type="InterPro" id="IPR036388">
    <property type="entry name" value="WH-like_DNA-bd_sf"/>
</dbReference>
<dbReference type="PANTHER" id="PTHR43214">
    <property type="entry name" value="TWO-COMPONENT RESPONSE REGULATOR"/>
    <property type="match status" value="1"/>
</dbReference>
<gene>
    <name evidence="9" type="ORF">B0I32_101668</name>
</gene>
<name>A0A2T0NCA1_9ACTN</name>
<dbReference type="CDD" id="cd17535">
    <property type="entry name" value="REC_NarL-like"/>
    <property type="match status" value="1"/>
</dbReference>
<dbReference type="InterPro" id="IPR001789">
    <property type="entry name" value="Sig_transdc_resp-reg_receiver"/>
</dbReference>
<evidence type="ECO:0000256" key="5">
    <source>
        <dbReference type="PROSITE-ProRule" id="PRU00169"/>
    </source>
</evidence>
<dbReference type="GO" id="GO:0000160">
    <property type="term" value="P:phosphorelay signal transduction system"/>
    <property type="evidence" value="ECO:0007669"/>
    <property type="project" value="InterPro"/>
</dbReference>
<organism evidence="9 10">
    <name type="scientific">Nonomuraea fuscirosea</name>
    <dbReference type="NCBI Taxonomy" id="1291556"/>
    <lineage>
        <taxon>Bacteria</taxon>
        <taxon>Bacillati</taxon>
        <taxon>Actinomycetota</taxon>
        <taxon>Actinomycetes</taxon>
        <taxon>Streptosporangiales</taxon>
        <taxon>Streptosporangiaceae</taxon>
        <taxon>Nonomuraea</taxon>
    </lineage>
</organism>
<feature type="compositionally biased region" description="Low complexity" evidence="6">
    <location>
        <begin position="149"/>
        <end position="158"/>
    </location>
</feature>
<evidence type="ECO:0000256" key="4">
    <source>
        <dbReference type="ARBA" id="ARBA00023163"/>
    </source>
</evidence>
<dbReference type="InterPro" id="IPR058245">
    <property type="entry name" value="NreC/VraR/RcsB-like_REC"/>
</dbReference>
<keyword evidence="1 5" id="KW-0597">Phosphoprotein</keyword>
<dbReference type="CDD" id="cd06170">
    <property type="entry name" value="LuxR_C_like"/>
    <property type="match status" value="1"/>
</dbReference>
<dbReference type="SUPFAM" id="SSF52172">
    <property type="entry name" value="CheY-like"/>
    <property type="match status" value="1"/>
</dbReference>
<dbReference type="Proteomes" id="UP000238312">
    <property type="component" value="Unassembled WGS sequence"/>
</dbReference>
<sequence length="382" mass="37977">MTVRVVLADDQPLIRAALQMVISDAADLELVGEAATGLDAVQLVGELEPDVVVMDIRMPVMDGIEATRLIAQGSSGARVIVLTTFDEDDYVFGALRAGASGFLVKDMALDDILTAIRVVAAGDALIAPGVTRRLIETFANHPAPDPASDHASSSGPAPSLRPASGPASAPAQRPGSDHGSDPASDPVLGSALSSGPAPALRPAQRPGSAPASDPVPGSASDPVPGLALCPGSGLVSGSAPRLGSGSGSDPVSGSGSGPVPGSASGPGSRPGSGSAPSFGSAPALRPALGPASGSTSGPTSGSARHRASDRASGELEGVTEREREVLTLIARGLTNSEIAADLVISVATVKAYVGRLLTKLDARDRVQLVILAYEAGLVTPSK</sequence>
<dbReference type="EMBL" id="PVNG01000001">
    <property type="protein sequence ID" value="PRX70573.1"/>
    <property type="molecule type" value="Genomic_DNA"/>
</dbReference>
<dbReference type="InterPro" id="IPR016032">
    <property type="entry name" value="Sig_transdc_resp-reg_C-effctor"/>
</dbReference>
<dbReference type="SUPFAM" id="SSF46894">
    <property type="entry name" value="C-terminal effector domain of the bipartite response regulators"/>
    <property type="match status" value="1"/>
</dbReference>
<keyword evidence="4" id="KW-0804">Transcription</keyword>
<dbReference type="Gene3D" id="1.10.10.10">
    <property type="entry name" value="Winged helix-like DNA-binding domain superfamily/Winged helix DNA-binding domain"/>
    <property type="match status" value="1"/>
</dbReference>
<feature type="compositionally biased region" description="Low complexity" evidence="6">
    <location>
        <begin position="247"/>
        <end position="302"/>
    </location>
</feature>
<dbReference type="SMART" id="SM00448">
    <property type="entry name" value="REC"/>
    <property type="match status" value="1"/>
</dbReference>
<evidence type="ECO:0000256" key="6">
    <source>
        <dbReference type="SAM" id="MobiDB-lite"/>
    </source>
</evidence>
<feature type="compositionally biased region" description="Basic and acidic residues" evidence="6">
    <location>
        <begin position="306"/>
        <end position="318"/>
    </location>
</feature>
<feature type="modified residue" description="4-aspartylphosphate" evidence="5">
    <location>
        <position position="55"/>
    </location>
</feature>
<evidence type="ECO:0000256" key="2">
    <source>
        <dbReference type="ARBA" id="ARBA00023015"/>
    </source>
</evidence>
<dbReference type="Pfam" id="PF00072">
    <property type="entry name" value="Response_reg"/>
    <property type="match status" value="1"/>
</dbReference>
<comment type="caution">
    <text evidence="9">The sequence shown here is derived from an EMBL/GenBank/DDBJ whole genome shotgun (WGS) entry which is preliminary data.</text>
</comment>
<dbReference type="SMART" id="SM00421">
    <property type="entry name" value="HTH_LUXR"/>
    <property type="match status" value="1"/>
</dbReference>
<accession>A0A2T0NCA1</accession>
<dbReference type="RefSeq" id="WP_425438079.1">
    <property type="nucleotide sequence ID" value="NZ_PVNG01000001.1"/>
</dbReference>
<keyword evidence="3" id="KW-0238">DNA-binding</keyword>
<dbReference type="Gene3D" id="3.40.50.2300">
    <property type="match status" value="1"/>
</dbReference>
<feature type="domain" description="HTH luxR-type" evidence="7">
    <location>
        <begin position="311"/>
        <end position="376"/>
    </location>
</feature>
<dbReference type="PROSITE" id="PS50043">
    <property type="entry name" value="HTH_LUXR_2"/>
    <property type="match status" value="1"/>
</dbReference>
<protein>
    <submittedName>
        <fullName evidence="9">Regulatory LuxR family protein</fullName>
    </submittedName>
</protein>
<dbReference type="InterPro" id="IPR011006">
    <property type="entry name" value="CheY-like_superfamily"/>
</dbReference>
<dbReference type="PROSITE" id="PS50110">
    <property type="entry name" value="RESPONSE_REGULATORY"/>
    <property type="match status" value="1"/>
</dbReference>
<feature type="region of interest" description="Disordered" evidence="6">
    <location>
        <begin position="140"/>
        <end position="318"/>
    </location>
</feature>
<dbReference type="InterPro" id="IPR039420">
    <property type="entry name" value="WalR-like"/>
</dbReference>
<dbReference type="PROSITE" id="PS00622">
    <property type="entry name" value="HTH_LUXR_1"/>
    <property type="match status" value="1"/>
</dbReference>
<dbReference type="GO" id="GO:0006355">
    <property type="term" value="P:regulation of DNA-templated transcription"/>
    <property type="evidence" value="ECO:0007669"/>
    <property type="project" value="InterPro"/>
</dbReference>
<evidence type="ECO:0000259" key="8">
    <source>
        <dbReference type="PROSITE" id="PS50110"/>
    </source>
</evidence>
<evidence type="ECO:0000256" key="1">
    <source>
        <dbReference type="ARBA" id="ARBA00022553"/>
    </source>
</evidence>
<proteinExistence type="predicted"/>